<dbReference type="InterPro" id="IPR012545">
    <property type="entry name" value="DUF1697"/>
</dbReference>
<dbReference type="PANTHER" id="PTHR36439">
    <property type="entry name" value="BLL4334 PROTEIN"/>
    <property type="match status" value="1"/>
</dbReference>
<keyword evidence="2" id="KW-1185">Reference proteome</keyword>
<gene>
    <name evidence="1" type="ORF">B4O97_14165</name>
</gene>
<dbReference type="AlphaFoldDB" id="A0A1Y1RVQ9"/>
<dbReference type="OrthoDB" id="9806494at2"/>
<evidence type="ECO:0000313" key="2">
    <source>
        <dbReference type="Proteomes" id="UP000192343"/>
    </source>
</evidence>
<evidence type="ECO:0008006" key="3">
    <source>
        <dbReference type="Google" id="ProtNLM"/>
    </source>
</evidence>
<dbReference type="EMBL" id="MWQY01000016">
    <property type="protein sequence ID" value="ORC34064.1"/>
    <property type="molecule type" value="Genomic_DNA"/>
</dbReference>
<dbReference type="PIRSF" id="PIRSF008502">
    <property type="entry name" value="UCP008502"/>
    <property type="match status" value="1"/>
</dbReference>
<dbReference type="PANTHER" id="PTHR36439:SF1">
    <property type="entry name" value="DUF1697 DOMAIN-CONTAINING PROTEIN"/>
    <property type="match status" value="1"/>
</dbReference>
<dbReference type="STRING" id="1963862.B4O97_14165"/>
<reference evidence="1 2" key="1">
    <citation type="submission" date="2017-03" db="EMBL/GenBank/DDBJ databases">
        <title>Draft Genome sequence of Marispirochaeta sp. strain JC444.</title>
        <authorList>
            <person name="Shivani Y."/>
            <person name="Subhash Y."/>
            <person name="Sasikala C."/>
            <person name="Ramana C."/>
        </authorList>
    </citation>
    <scope>NUCLEOTIDE SEQUENCE [LARGE SCALE GENOMIC DNA]</scope>
    <source>
        <strain evidence="1 2">JC444</strain>
    </source>
</reference>
<comment type="caution">
    <text evidence="1">The sequence shown here is derived from an EMBL/GenBank/DDBJ whole genome shotgun (WGS) entry which is preliminary data.</text>
</comment>
<evidence type="ECO:0000313" key="1">
    <source>
        <dbReference type="EMBL" id="ORC34064.1"/>
    </source>
</evidence>
<protein>
    <recommendedName>
        <fullName evidence="3">DUF1697 domain-containing protein</fullName>
    </recommendedName>
</protein>
<dbReference type="Gene3D" id="3.30.70.1280">
    <property type="entry name" value="SP0830-like domains"/>
    <property type="match status" value="1"/>
</dbReference>
<accession>A0A1Y1RVQ9</accession>
<dbReference type="Gene3D" id="3.30.70.1260">
    <property type="entry name" value="bacterial protein sp0830 like"/>
    <property type="match status" value="1"/>
</dbReference>
<dbReference type="SUPFAM" id="SSF160379">
    <property type="entry name" value="SP0830-like"/>
    <property type="match status" value="1"/>
</dbReference>
<sequence>MKYTALLRGINVGGKNKVEMKRLKDIFASLDCSNVSTYIKSGNVFFESDQIRDRLHEKIMDSLSNEYGFQIPLLIKTHQEIRRIADAIPLNWKNDSEQKTDVAFLFPEIDFEETADSLPVKKEFIDLKYVEGAIIWNVKREFLNKSQLTKIIGHPLYQSMTVRNVNTARFLADNM</sequence>
<organism evidence="1 2">
    <name type="scientific">Marispirochaeta aestuarii</name>
    <dbReference type="NCBI Taxonomy" id="1963862"/>
    <lineage>
        <taxon>Bacteria</taxon>
        <taxon>Pseudomonadati</taxon>
        <taxon>Spirochaetota</taxon>
        <taxon>Spirochaetia</taxon>
        <taxon>Spirochaetales</taxon>
        <taxon>Spirochaetaceae</taxon>
        <taxon>Marispirochaeta</taxon>
    </lineage>
</organism>
<proteinExistence type="predicted"/>
<dbReference type="Pfam" id="PF08002">
    <property type="entry name" value="DUF1697"/>
    <property type="match status" value="1"/>
</dbReference>
<name>A0A1Y1RVQ9_9SPIO</name>
<dbReference type="Proteomes" id="UP000192343">
    <property type="component" value="Unassembled WGS sequence"/>
</dbReference>